<dbReference type="Gene3D" id="3.40.50.360">
    <property type="match status" value="1"/>
</dbReference>
<dbReference type="PROSITE" id="PS00201">
    <property type="entry name" value="FLAVODOXIN"/>
    <property type="match status" value="1"/>
</dbReference>
<sequence length="150" mass="16487">MEGMIGMKTIVLYSSYTGKTKGIAEAVAQGIGADTPCVSLDAIPADIDTYECVFFGCYIESGFIDAKSQEILKTIHNKKVAIFVTMWIGPYSDDIAKRLRRIVEFLPQGCQIVGTYITPVDDAAGDQQEREHRLAADFAANTMHRLMSAQ</sequence>
<keyword evidence="3" id="KW-1185">Reference proteome</keyword>
<gene>
    <name evidence="2" type="ORF">HMPREF1039_1405</name>
</gene>
<protein>
    <submittedName>
        <fullName evidence="2">Flavodoxin</fullName>
    </submittedName>
</protein>
<dbReference type="EMBL" id="AFIJ01000011">
    <property type="protein sequence ID" value="EGL41446.1"/>
    <property type="molecule type" value="Genomic_DNA"/>
</dbReference>
<evidence type="ECO:0000313" key="3">
    <source>
        <dbReference type="Proteomes" id="UP000004018"/>
    </source>
</evidence>
<dbReference type="InterPro" id="IPR008254">
    <property type="entry name" value="Flavodoxin/NO_synth"/>
</dbReference>
<proteinExistence type="predicted"/>
<comment type="caution">
    <text evidence="2">The sequence shown here is derived from an EMBL/GenBank/DDBJ whole genome shotgun (WGS) entry which is preliminary data.</text>
</comment>
<organism evidence="2 3">
    <name type="scientific">Megasphaera lornae</name>
    <dbReference type="NCBI Taxonomy" id="1000568"/>
    <lineage>
        <taxon>Bacteria</taxon>
        <taxon>Bacillati</taxon>
        <taxon>Bacillota</taxon>
        <taxon>Negativicutes</taxon>
        <taxon>Veillonellales</taxon>
        <taxon>Veillonellaceae</taxon>
        <taxon>Megasphaera</taxon>
    </lineage>
</organism>
<dbReference type="SUPFAM" id="SSF52218">
    <property type="entry name" value="Flavoproteins"/>
    <property type="match status" value="1"/>
</dbReference>
<accession>A0ABN0D123</accession>
<evidence type="ECO:0000313" key="2">
    <source>
        <dbReference type="EMBL" id="EGL41446.1"/>
    </source>
</evidence>
<dbReference type="Proteomes" id="UP000004018">
    <property type="component" value="Unassembled WGS sequence"/>
</dbReference>
<dbReference type="InterPro" id="IPR001226">
    <property type="entry name" value="Flavodoxin_CS"/>
</dbReference>
<feature type="domain" description="Flavodoxin-like" evidence="1">
    <location>
        <begin position="11"/>
        <end position="118"/>
    </location>
</feature>
<reference evidence="2 3" key="1">
    <citation type="submission" date="2011-04" db="EMBL/GenBank/DDBJ databases">
        <authorList>
            <person name="Harkins D.M."/>
            <person name="Madupu R."/>
            <person name="Durkin A.S."/>
            <person name="Torralba M."/>
            <person name="Methe B."/>
            <person name="Sutton G.G."/>
            <person name="Nelson K.E."/>
        </authorList>
    </citation>
    <scope>NUCLEOTIDE SEQUENCE [LARGE SCALE GENOMIC DNA]</scope>
    <source>
        <strain evidence="2 3">UPII 199-6</strain>
    </source>
</reference>
<dbReference type="Pfam" id="PF12641">
    <property type="entry name" value="Flavodoxin_3"/>
    <property type="match status" value="1"/>
</dbReference>
<dbReference type="InterPro" id="IPR029039">
    <property type="entry name" value="Flavoprotein-like_sf"/>
</dbReference>
<name>A0ABN0D123_9FIRM</name>
<evidence type="ECO:0000259" key="1">
    <source>
        <dbReference type="Pfam" id="PF12641"/>
    </source>
</evidence>